<gene>
    <name evidence="5" type="primary">petE</name>
    <name evidence="5" type="ORF">SCABRO_03882</name>
</gene>
<proteinExistence type="predicted"/>
<organism evidence="5 6">
    <name type="scientific">Candidatus Scalindua brodae</name>
    <dbReference type="NCBI Taxonomy" id="237368"/>
    <lineage>
        <taxon>Bacteria</taxon>
        <taxon>Pseudomonadati</taxon>
        <taxon>Planctomycetota</taxon>
        <taxon>Candidatus Brocadiia</taxon>
        <taxon>Candidatus Brocadiales</taxon>
        <taxon>Candidatus Scalinduaceae</taxon>
        <taxon>Candidatus Scalindua</taxon>
    </lineage>
</organism>
<dbReference type="Proteomes" id="UP000030652">
    <property type="component" value="Unassembled WGS sequence"/>
</dbReference>
<dbReference type="InterPro" id="IPR002387">
    <property type="entry name" value="Plastocyanin"/>
</dbReference>
<dbReference type="InterPro" id="IPR052721">
    <property type="entry name" value="ET_Amicyanin"/>
</dbReference>
<name>A0A0B0EI86_9BACT</name>
<dbReference type="SUPFAM" id="SSF49503">
    <property type="entry name" value="Cupredoxins"/>
    <property type="match status" value="1"/>
</dbReference>
<dbReference type="EMBL" id="JRYO01000265">
    <property type="protein sequence ID" value="KHE90385.1"/>
    <property type="molecule type" value="Genomic_DNA"/>
</dbReference>
<comment type="caution">
    <text evidence="5">The sequence shown here is derived from an EMBL/GenBank/DDBJ whole genome shotgun (WGS) entry which is preliminary data.</text>
</comment>
<evidence type="ECO:0000313" key="5">
    <source>
        <dbReference type="EMBL" id="KHE90385.1"/>
    </source>
</evidence>
<feature type="domain" description="Blue (type 1) copper" evidence="4">
    <location>
        <begin position="51"/>
        <end position="138"/>
    </location>
</feature>
<protein>
    <submittedName>
        <fullName evidence="5">Plastocyanin</fullName>
    </submittedName>
</protein>
<sequence>MKRTVIVLNTVVLLIVFFFYGCGTADQTNSDSESSSPSPGATTHIVKMTSNYEFVPSSLTIKQGDSVKWVVTGAKAHEVASGTFIMTEDGKEGVPDGLWKTGKMASGSFTYTFHSTGTFPYYCGAHLDQGMIGSITVE</sequence>
<feature type="binding site" evidence="3">
    <location>
        <position position="131"/>
    </location>
    <ligand>
        <name>Cu cation</name>
        <dbReference type="ChEBI" id="CHEBI:23378"/>
    </ligand>
</feature>
<feature type="binding site" evidence="3">
    <location>
        <position position="126"/>
    </location>
    <ligand>
        <name>Cu cation</name>
        <dbReference type="ChEBI" id="CHEBI:23378"/>
    </ligand>
</feature>
<dbReference type="GO" id="GO:0009055">
    <property type="term" value="F:electron transfer activity"/>
    <property type="evidence" value="ECO:0007669"/>
    <property type="project" value="InterPro"/>
</dbReference>
<evidence type="ECO:0000256" key="2">
    <source>
        <dbReference type="ARBA" id="ARBA00023008"/>
    </source>
</evidence>
<dbReference type="AlphaFoldDB" id="A0A0B0EI86"/>
<evidence type="ECO:0000256" key="1">
    <source>
        <dbReference type="ARBA" id="ARBA00022723"/>
    </source>
</evidence>
<dbReference type="PANTHER" id="PTHR36507">
    <property type="entry name" value="BLL1555 PROTEIN"/>
    <property type="match status" value="1"/>
</dbReference>
<keyword evidence="2 3" id="KW-0186">Copper</keyword>
<dbReference type="InterPro" id="IPR000923">
    <property type="entry name" value="BlueCu_1"/>
</dbReference>
<dbReference type="GO" id="GO:0005507">
    <property type="term" value="F:copper ion binding"/>
    <property type="evidence" value="ECO:0007669"/>
    <property type="project" value="InterPro"/>
</dbReference>
<dbReference type="Pfam" id="PF00127">
    <property type="entry name" value="Copper-bind"/>
    <property type="match status" value="1"/>
</dbReference>
<feature type="binding site" evidence="3">
    <location>
        <position position="77"/>
    </location>
    <ligand>
        <name>Cu cation</name>
        <dbReference type="ChEBI" id="CHEBI:23378"/>
    </ligand>
</feature>
<dbReference type="eggNOG" id="COG3794">
    <property type="taxonomic scope" value="Bacteria"/>
</dbReference>
<comment type="cofactor">
    <cofactor evidence="3">
        <name>Cu(2+)</name>
        <dbReference type="ChEBI" id="CHEBI:29036"/>
    </cofactor>
    <text evidence="3">The crystal structure with reduced Cu(1+) has also been determined.</text>
</comment>
<dbReference type="PROSITE" id="PS51257">
    <property type="entry name" value="PROKAR_LIPOPROTEIN"/>
    <property type="match status" value="1"/>
</dbReference>
<dbReference type="PRINTS" id="PR00157">
    <property type="entry name" value="PLASTOCYANIN"/>
</dbReference>
<evidence type="ECO:0000313" key="6">
    <source>
        <dbReference type="Proteomes" id="UP000030652"/>
    </source>
</evidence>
<dbReference type="PANTHER" id="PTHR36507:SF1">
    <property type="entry name" value="BLL1555 PROTEIN"/>
    <property type="match status" value="1"/>
</dbReference>
<dbReference type="Gene3D" id="2.60.40.420">
    <property type="entry name" value="Cupredoxins - blue copper proteins"/>
    <property type="match status" value="1"/>
</dbReference>
<dbReference type="InterPro" id="IPR008972">
    <property type="entry name" value="Cupredoxin"/>
</dbReference>
<accession>A0A0B0EI86</accession>
<reference evidence="5 6" key="1">
    <citation type="submission" date="2014-10" db="EMBL/GenBank/DDBJ databases">
        <title>Draft genome of anammox bacterium scalindua brodae, obtained using differential coverage binning of sequence data from two enrichment reactors.</title>
        <authorList>
            <person name="Speth D.R."/>
            <person name="Russ L."/>
            <person name="Kartal B."/>
            <person name="Op den Camp H.J."/>
            <person name="Dutilh B.E."/>
            <person name="Jetten M.S."/>
        </authorList>
    </citation>
    <scope>NUCLEOTIDE SEQUENCE [LARGE SCALE GENOMIC DNA]</scope>
    <source>
        <strain evidence="5">RU1</strain>
    </source>
</reference>
<evidence type="ECO:0000256" key="3">
    <source>
        <dbReference type="PIRSR" id="PIRSR602387-1"/>
    </source>
</evidence>
<keyword evidence="1 3" id="KW-0479">Metal-binding</keyword>
<feature type="binding site" evidence="3">
    <location>
        <position position="123"/>
    </location>
    <ligand>
        <name>Cu cation</name>
        <dbReference type="ChEBI" id="CHEBI:23378"/>
    </ligand>
</feature>
<evidence type="ECO:0000259" key="4">
    <source>
        <dbReference type="Pfam" id="PF00127"/>
    </source>
</evidence>